<dbReference type="PANTHER" id="PTHR43884:SF12">
    <property type="entry name" value="ISOVALERYL-COA DEHYDROGENASE, MITOCHONDRIAL-RELATED"/>
    <property type="match status" value="1"/>
</dbReference>
<evidence type="ECO:0000256" key="1">
    <source>
        <dbReference type="ARBA" id="ARBA00001974"/>
    </source>
</evidence>
<evidence type="ECO:0000256" key="4">
    <source>
        <dbReference type="ARBA" id="ARBA00022827"/>
    </source>
</evidence>
<keyword evidence="4 6" id="KW-0274">FAD</keyword>
<evidence type="ECO:0000256" key="2">
    <source>
        <dbReference type="ARBA" id="ARBA00009347"/>
    </source>
</evidence>
<dbReference type="InterPro" id="IPR046373">
    <property type="entry name" value="Acyl-CoA_Oxase/DH_mid-dom_sf"/>
</dbReference>
<dbReference type="BioCyc" id="MetaCyc:MONOMER-22084"/>
<dbReference type="InterPro" id="IPR006091">
    <property type="entry name" value="Acyl-CoA_Oxase/DH_mid-dom"/>
</dbReference>
<sequence>MDFDLSPQQQQRVDHIRAGAGKLPSAKPDGVAGKDSWLAAAELGMTGLCLPTEHGGGGLGALDTALCLEAFCAGGADTGLAFGIAAHLLACGTVLTDHAGDPVRAELLRGLTSGTVIAANAMTEDDAGSDLSRLATTAVADSDSYVLNGKKSFVSNAPLADVFITYAATTPSAGYLGMSAFAVPRTLPGLRINSPLAKMGLNGCAAAQVEFTDCKVPGRYLLGPENQGNSIFQRSMIWERACLPAIYLGAMEVQLAQCVDHAQSRRQFGRSIGTFQAISHRLATMKLRLETSRLLLYRACWYLDQGRSAVEAVALAKTAVAEAAVANALDAVQVFGARGYLAADGIGQQLQNAIPLNIFSGTTEIQREVVARSMGL</sequence>
<dbReference type="GO" id="GO:0050660">
    <property type="term" value="F:flavin adenine dinucleotide binding"/>
    <property type="evidence" value="ECO:0007669"/>
    <property type="project" value="InterPro"/>
</dbReference>
<dbReference type="Pfam" id="PF00441">
    <property type="entry name" value="Acyl-CoA_dh_1"/>
    <property type="match status" value="1"/>
</dbReference>
<proteinExistence type="inferred from homology"/>
<gene>
    <name evidence="10" type="primary">cloN3</name>
</gene>
<keyword evidence="5 6" id="KW-0560">Oxidoreductase</keyword>
<dbReference type="FunFam" id="2.40.110.10:FF:000002">
    <property type="entry name" value="Acyl-CoA dehydrogenase fadE12"/>
    <property type="match status" value="1"/>
</dbReference>
<keyword evidence="3 6" id="KW-0285">Flavoprotein</keyword>
<dbReference type="PANTHER" id="PTHR43884">
    <property type="entry name" value="ACYL-COA DEHYDROGENASE"/>
    <property type="match status" value="1"/>
</dbReference>
<dbReference type="SUPFAM" id="SSF56645">
    <property type="entry name" value="Acyl-CoA dehydrogenase NM domain-like"/>
    <property type="match status" value="1"/>
</dbReference>
<dbReference type="Gene3D" id="2.40.110.10">
    <property type="entry name" value="Butyryl-CoA Dehydrogenase, subunit A, domain 2"/>
    <property type="match status" value="1"/>
</dbReference>
<dbReference type="KEGG" id="ag:AAN65232"/>
<dbReference type="InterPro" id="IPR013786">
    <property type="entry name" value="AcylCoA_DH/ox_N"/>
</dbReference>
<evidence type="ECO:0000259" key="7">
    <source>
        <dbReference type="Pfam" id="PF00441"/>
    </source>
</evidence>
<dbReference type="Gene3D" id="1.10.540.10">
    <property type="entry name" value="Acyl-CoA dehydrogenase/oxidase, N-terminal domain"/>
    <property type="match status" value="1"/>
</dbReference>
<dbReference type="InterPro" id="IPR009075">
    <property type="entry name" value="AcylCo_DH/oxidase_C"/>
</dbReference>
<dbReference type="SUPFAM" id="SSF47203">
    <property type="entry name" value="Acyl-CoA dehydrogenase C-terminal domain-like"/>
    <property type="match status" value="1"/>
</dbReference>
<name>Q8GHB9_STRRC</name>
<dbReference type="InterPro" id="IPR036250">
    <property type="entry name" value="AcylCo_DH-like_C"/>
</dbReference>
<dbReference type="Gene3D" id="1.20.140.10">
    <property type="entry name" value="Butyryl-CoA Dehydrogenase, subunit A, domain 3"/>
    <property type="match status" value="1"/>
</dbReference>
<accession>Q8GHB9</accession>
<reference evidence="10" key="1">
    <citation type="journal article" date="2002" name="Microbiology">
        <title>Molecular cloning and sequence analysis of the clorobiocin biosynthetic gene cluster: new insights into the biosynthesis of aminocoumarin antibiotics.</title>
        <authorList>
            <person name="Pojer F."/>
            <person name="Li S.M."/>
            <person name="Heide L."/>
        </authorList>
    </citation>
    <scope>NUCLEOTIDE SEQUENCE</scope>
    <source>
        <strain evidence="10">DS 12.976</strain>
    </source>
</reference>
<comment type="cofactor">
    <cofactor evidence="1 6">
        <name>FAD</name>
        <dbReference type="ChEBI" id="CHEBI:57692"/>
    </cofactor>
</comment>
<dbReference type="InterPro" id="IPR037069">
    <property type="entry name" value="AcylCoA_DH/ox_N_sf"/>
</dbReference>
<feature type="domain" description="Acyl-CoA dehydrogenase/oxidase C-terminal" evidence="7">
    <location>
        <begin position="226"/>
        <end position="374"/>
    </location>
</feature>
<evidence type="ECO:0000256" key="5">
    <source>
        <dbReference type="ARBA" id="ARBA00023002"/>
    </source>
</evidence>
<dbReference type="Pfam" id="PF02771">
    <property type="entry name" value="Acyl-CoA_dh_N"/>
    <property type="match status" value="1"/>
</dbReference>
<dbReference type="AlphaFoldDB" id="Q8GHB9"/>
<feature type="domain" description="Acyl-CoA oxidase/dehydrogenase middle" evidence="8">
    <location>
        <begin position="120"/>
        <end position="214"/>
    </location>
</feature>
<evidence type="ECO:0000259" key="9">
    <source>
        <dbReference type="Pfam" id="PF02771"/>
    </source>
</evidence>
<protein>
    <submittedName>
        <fullName evidence="10">Putative acyl-CoA dehydrogenase</fullName>
    </submittedName>
</protein>
<comment type="similarity">
    <text evidence="2 6">Belongs to the acyl-CoA dehydrogenase family.</text>
</comment>
<evidence type="ECO:0000259" key="8">
    <source>
        <dbReference type="Pfam" id="PF02770"/>
    </source>
</evidence>
<dbReference type="CDD" id="cd00567">
    <property type="entry name" value="ACAD"/>
    <property type="match status" value="1"/>
</dbReference>
<evidence type="ECO:0000313" key="10">
    <source>
        <dbReference type="EMBL" id="AAN65232.1"/>
    </source>
</evidence>
<dbReference type="Pfam" id="PF02770">
    <property type="entry name" value="Acyl-CoA_dh_M"/>
    <property type="match status" value="1"/>
</dbReference>
<feature type="domain" description="Acyl-CoA dehydrogenase/oxidase N-terminal" evidence="9">
    <location>
        <begin position="34"/>
        <end position="114"/>
    </location>
</feature>
<dbReference type="InterPro" id="IPR009100">
    <property type="entry name" value="AcylCoA_DH/oxidase_NM_dom_sf"/>
</dbReference>
<evidence type="ECO:0000256" key="3">
    <source>
        <dbReference type="ARBA" id="ARBA00022630"/>
    </source>
</evidence>
<evidence type="ECO:0000256" key="6">
    <source>
        <dbReference type="RuleBase" id="RU362125"/>
    </source>
</evidence>
<dbReference type="EMBL" id="AF329398">
    <property type="protein sequence ID" value="AAN65232.1"/>
    <property type="molecule type" value="Genomic_DNA"/>
</dbReference>
<dbReference type="GO" id="GO:0003995">
    <property type="term" value="F:acyl-CoA dehydrogenase activity"/>
    <property type="evidence" value="ECO:0007669"/>
    <property type="project" value="TreeGrafter"/>
</dbReference>
<organism evidence="10">
    <name type="scientific">Streptomyces roseochromogenus subsp. oscitans</name>
    <dbReference type="NCBI Taxonomy" id="149682"/>
    <lineage>
        <taxon>Bacteria</taxon>
        <taxon>Bacillati</taxon>
        <taxon>Actinomycetota</taxon>
        <taxon>Actinomycetes</taxon>
        <taxon>Kitasatosporales</taxon>
        <taxon>Streptomycetaceae</taxon>
        <taxon>Streptomyces</taxon>
    </lineage>
</organism>